<evidence type="ECO:0000256" key="2">
    <source>
        <dbReference type="SAM" id="MobiDB-lite"/>
    </source>
</evidence>
<dbReference type="EMBL" id="RXNU01000007">
    <property type="protein sequence ID" value="RTR38254.1"/>
    <property type="molecule type" value="Genomic_DNA"/>
</dbReference>
<evidence type="ECO:0000313" key="4">
    <source>
        <dbReference type="EMBL" id="RTR38254.1"/>
    </source>
</evidence>
<dbReference type="AlphaFoldDB" id="A0A431WSY7"/>
<dbReference type="GO" id="GO:0016740">
    <property type="term" value="F:transferase activity"/>
    <property type="evidence" value="ECO:0007669"/>
    <property type="project" value="UniProtKB-KW"/>
</dbReference>
<dbReference type="RefSeq" id="WP_126521029.1">
    <property type="nucleotide sequence ID" value="NZ_RXNU01000007.1"/>
</dbReference>
<comment type="caution">
    <text evidence="4">The sequence shown here is derived from an EMBL/GenBank/DDBJ whole genome shotgun (WGS) entry which is preliminary data.</text>
</comment>
<organism evidence="4 5">
    <name type="scientific">Shewanella canadensis</name>
    <dbReference type="NCBI Taxonomy" id="271096"/>
    <lineage>
        <taxon>Bacteria</taxon>
        <taxon>Pseudomonadati</taxon>
        <taxon>Pseudomonadota</taxon>
        <taxon>Gammaproteobacteria</taxon>
        <taxon>Alteromonadales</taxon>
        <taxon>Shewanellaceae</taxon>
        <taxon>Shewanella</taxon>
    </lineage>
</organism>
<reference evidence="4 5" key="1">
    <citation type="submission" date="2018-12" db="EMBL/GenBank/DDBJ databases">
        <authorList>
            <person name="Yu L."/>
        </authorList>
    </citation>
    <scope>NUCLEOTIDE SEQUENCE [LARGE SCALE GENOMIC DNA]</scope>
    <source>
        <strain evidence="4 5">HAW-EB2</strain>
    </source>
</reference>
<comment type="similarity">
    <text evidence="1">Belongs to the glycosyltransferase 2 family. WaaE/KdtX subfamily.</text>
</comment>
<evidence type="ECO:0000313" key="5">
    <source>
        <dbReference type="Proteomes" id="UP000267448"/>
    </source>
</evidence>
<dbReference type="Pfam" id="PF00535">
    <property type="entry name" value="Glycos_transf_2"/>
    <property type="match status" value="1"/>
</dbReference>
<name>A0A431WSY7_9GAMM</name>
<proteinExistence type="inferred from homology"/>
<evidence type="ECO:0000259" key="3">
    <source>
        <dbReference type="Pfam" id="PF00535"/>
    </source>
</evidence>
<dbReference type="PANTHER" id="PTHR43630">
    <property type="entry name" value="POLY-BETA-1,6-N-ACETYL-D-GLUCOSAMINE SYNTHASE"/>
    <property type="match status" value="1"/>
</dbReference>
<dbReference type="InterPro" id="IPR001173">
    <property type="entry name" value="Glyco_trans_2-like"/>
</dbReference>
<dbReference type="Proteomes" id="UP000267448">
    <property type="component" value="Unassembled WGS sequence"/>
</dbReference>
<evidence type="ECO:0000256" key="1">
    <source>
        <dbReference type="ARBA" id="ARBA00038494"/>
    </source>
</evidence>
<gene>
    <name evidence="4" type="ORF">EKG38_14955</name>
</gene>
<dbReference type="InterPro" id="IPR029044">
    <property type="entry name" value="Nucleotide-diphossugar_trans"/>
</dbReference>
<keyword evidence="4" id="KW-0808">Transferase</keyword>
<dbReference type="Gene3D" id="3.90.550.10">
    <property type="entry name" value="Spore Coat Polysaccharide Biosynthesis Protein SpsA, Chain A"/>
    <property type="match status" value="1"/>
</dbReference>
<dbReference type="CDD" id="cd02511">
    <property type="entry name" value="Beta4Glucosyltransferase"/>
    <property type="match status" value="1"/>
</dbReference>
<feature type="compositionally biased region" description="Polar residues" evidence="2">
    <location>
        <begin position="255"/>
        <end position="269"/>
    </location>
</feature>
<protein>
    <submittedName>
        <fullName evidence="4">Glycosyltransferase family 2 protein</fullName>
    </submittedName>
</protein>
<feature type="region of interest" description="Disordered" evidence="2">
    <location>
        <begin position="247"/>
        <end position="269"/>
    </location>
</feature>
<dbReference type="PANTHER" id="PTHR43630:SF2">
    <property type="entry name" value="GLYCOSYLTRANSFERASE"/>
    <property type="match status" value="1"/>
</dbReference>
<keyword evidence="5" id="KW-1185">Reference proteome</keyword>
<sequence length="269" mass="30978">MTIPISVFFVTKNEEEHIGKALSSVACMDEIIVVDSGSTDKTVEIAERFGAKVYSHAWMGYAKQKQYALSLCSNDWVLNLDGDEVINERLIKSLQAIIDQNTADSVRFWRNDIFIGKPLSAWSKKPNNHRFFKRDKAHFDESKMVHESATVKGIETFINETFDHYGYGSIEAITSKNNKYSSLKADEKLNRDKQFSYIKLITIFPLIFLKEYFIQRKMFSGMRGFILAIMDAYYSFIKEAKLYEHHQHQAQSQSNAEPNTAQKSAKQPK</sequence>
<feature type="domain" description="Glycosyltransferase 2-like" evidence="3">
    <location>
        <begin position="6"/>
        <end position="156"/>
    </location>
</feature>
<dbReference type="OrthoDB" id="9069044at2"/>
<accession>A0A431WSY7</accession>
<dbReference type="SUPFAM" id="SSF53448">
    <property type="entry name" value="Nucleotide-diphospho-sugar transferases"/>
    <property type="match status" value="1"/>
</dbReference>